<evidence type="ECO:0000259" key="2">
    <source>
        <dbReference type="Pfam" id="PF13556"/>
    </source>
</evidence>
<dbReference type="InterPro" id="IPR051448">
    <property type="entry name" value="CdaR-like_regulators"/>
</dbReference>
<evidence type="ECO:0008006" key="6">
    <source>
        <dbReference type="Google" id="ProtNLM"/>
    </source>
</evidence>
<dbReference type="GeneID" id="71513173"/>
<dbReference type="RefSeq" id="WP_071648157.1">
    <property type="nucleotide sequence ID" value="NZ_CP017962.1"/>
</dbReference>
<dbReference type="AlphaFoldDB" id="A0AAC9IXE1"/>
<gene>
    <name evidence="4" type="ORF">BME96_02100</name>
</gene>
<dbReference type="Gene3D" id="1.10.10.2840">
    <property type="entry name" value="PucR C-terminal helix-turn-helix domain"/>
    <property type="match status" value="1"/>
</dbReference>
<organism evidence="4 5">
    <name type="scientific">Virgibacillus halodenitrificans</name>
    <name type="common">Bacillus halodenitrificans</name>
    <dbReference type="NCBI Taxonomy" id="1482"/>
    <lineage>
        <taxon>Bacteria</taxon>
        <taxon>Bacillati</taxon>
        <taxon>Bacillota</taxon>
        <taxon>Bacilli</taxon>
        <taxon>Bacillales</taxon>
        <taxon>Bacillaceae</taxon>
        <taxon>Virgibacillus</taxon>
    </lineage>
</organism>
<evidence type="ECO:0000256" key="1">
    <source>
        <dbReference type="ARBA" id="ARBA00006754"/>
    </source>
</evidence>
<dbReference type="Pfam" id="PF13556">
    <property type="entry name" value="HTH_30"/>
    <property type="match status" value="1"/>
</dbReference>
<evidence type="ECO:0000313" key="4">
    <source>
        <dbReference type="EMBL" id="APC47058.1"/>
    </source>
</evidence>
<dbReference type="Proteomes" id="UP000182945">
    <property type="component" value="Chromosome"/>
</dbReference>
<dbReference type="PANTHER" id="PTHR33744">
    <property type="entry name" value="CARBOHYDRATE DIACID REGULATOR"/>
    <property type="match status" value="1"/>
</dbReference>
<dbReference type="InterPro" id="IPR042070">
    <property type="entry name" value="PucR_C-HTH_sf"/>
</dbReference>
<protein>
    <recommendedName>
        <fullName evidence="6">PucR family transcriptional regulator</fullName>
    </recommendedName>
</protein>
<feature type="domain" description="CdaR GGDEF-like" evidence="3">
    <location>
        <begin position="169"/>
        <end position="296"/>
    </location>
</feature>
<dbReference type="PANTHER" id="PTHR33744:SF1">
    <property type="entry name" value="DNA-BINDING TRANSCRIPTIONAL ACTIVATOR ADER"/>
    <property type="match status" value="1"/>
</dbReference>
<evidence type="ECO:0000313" key="5">
    <source>
        <dbReference type="Proteomes" id="UP000182945"/>
    </source>
</evidence>
<comment type="similarity">
    <text evidence="1">Belongs to the CdaR family.</text>
</comment>
<dbReference type="InterPro" id="IPR025736">
    <property type="entry name" value="PucR_C-HTH_dom"/>
</dbReference>
<dbReference type="InterPro" id="IPR041522">
    <property type="entry name" value="CdaR_GGDEF"/>
</dbReference>
<dbReference type="KEGG" id="vhl:BME96_02100"/>
<proteinExistence type="inferred from homology"/>
<dbReference type="Pfam" id="PF17853">
    <property type="entry name" value="GGDEF_2"/>
    <property type="match status" value="1"/>
</dbReference>
<feature type="domain" description="PucR C-terminal helix-turn-helix" evidence="2">
    <location>
        <begin position="351"/>
        <end position="408"/>
    </location>
</feature>
<reference evidence="4 5" key="1">
    <citation type="submission" date="2016-11" db="EMBL/GenBank/DDBJ databases">
        <title>Complete genome sequencing of Virgibacillus halodenitrificans PDB-F2.</title>
        <authorList>
            <person name="Sun Z."/>
            <person name="Zhou Y."/>
            <person name="Li H."/>
        </authorList>
    </citation>
    <scope>NUCLEOTIDE SEQUENCE [LARGE SCALE GENOMIC DNA]</scope>
    <source>
        <strain evidence="4 5">PDB-F2</strain>
    </source>
</reference>
<dbReference type="EMBL" id="CP017962">
    <property type="protein sequence ID" value="APC47058.1"/>
    <property type="molecule type" value="Genomic_DNA"/>
</dbReference>
<accession>A0AAC9IXE1</accession>
<evidence type="ECO:0000259" key="3">
    <source>
        <dbReference type="Pfam" id="PF17853"/>
    </source>
</evidence>
<name>A0AAC9IXE1_VIRHA</name>
<sequence>MSHAVNHSGLFQLNFDSLEGLADRIAEIMNCPITIEDSNHHIISYSSHEDSVDNVRVNTIIQRKVPEKVINSLWKKGFMSKLFKDDKPVKIPAIPEVGLGDRIAISVSKNNEILGFIWAHTNGREITEENYMMLTEAAKAVQKKLLKLQIKKQRMEESYKEFFWQLLTGHLKDSAEIEQQAQKYGLYLNGYVAIAMIEFEEEVTEEIEKHSFYLTETLRGVEVVCKVFDQNQFILLVRFPTIKDSNKILKEYVSNFTAKIEERLKLHHNISAAFGLIFDSPKYIKDSYNQAERVLNAKSQFPNQLEKVFGYNELGVYQFIDELKEIRKQTNYKNDVIRTLKQYDENHNTELLKTLKAFLNCDSNVYKAANEIHVHTNTLNYRLKRITELTDIDLKDPNQKVTLFLDLKLLEM</sequence>